<dbReference type="RefSeq" id="WP_015748492.1">
    <property type="nucleotide sequence ID" value="NC_013235.1"/>
</dbReference>
<evidence type="ECO:0000256" key="2">
    <source>
        <dbReference type="ARBA" id="ARBA00022517"/>
    </source>
</evidence>
<protein>
    <recommendedName>
        <fullName evidence="5">Putative pre-16S rRNA nuclease</fullName>
        <ecNumber evidence="5">3.1.-.-</ecNumber>
    </recommendedName>
</protein>
<dbReference type="InterPro" id="IPR005227">
    <property type="entry name" value="YqgF"/>
</dbReference>
<comment type="similarity">
    <text evidence="5">Belongs to the YqgF HJR family.</text>
</comment>
<dbReference type="HAMAP" id="MF_00651">
    <property type="entry name" value="Nuclease_YqgF"/>
    <property type="match status" value="1"/>
</dbReference>
<dbReference type="AlphaFoldDB" id="C8XD23"/>
<dbReference type="KEGG" id="nml:Namu_3296"/>
<evidence type="ECO:0000259" key="6">
    <source>
        <dbReference type="SMART" id="SM00732"/>
    </source>
</evidence>
<dbReference type="EC" id="3.1.-.-" evidence="5"/>
<dbReference type="EMBL" id="CP001737">
    <property type="protein sequence ID" value="ACV79626.1"/>
    <property type="molecule type" value="Genomic_DNA"/>
</dbReference>
<evidence type="ECO:0000313" key="8">
    <source>
        <dbReference type="Proteomes" id="UP000002218"/>
    </source>
</evidence>
<feature type="domain" description="YqgF/RNase H-like" evidence="6">
    <location>
        <begin position="16"/>
        <end position="129"/>
    </location>
</feature>
<dbReference type="eggNOG" id="COG0816">
    <property type="taxonomic scope" value="Bacteria"/>
</dbReference>
<dbReference type="Gene3D" id="3.30.420.140">
    <property type="entry name" value="YqgF/RNase H-like domain"/>
    <property type="match status" value="1"/>
</dbReference>
<reference evidence="7 8" key="2">
    <citation type="journal article" date="2010" name="Stand. Genomic Sci.">
        <title>Complete genome sequence of Nakamurella multipartita type strain (Y-104).</title>
        <authorList>
            <person name="Tice H."/>
            <person name="Mayilraj S."/>
            <person name="Sims D."/>
            <person name="Lapidus A."/>
            <person name="Nolan M."/>
            <person name="Lucas S."/>
            <person name="Glavina Del Rio T."/>
            <person name="Copeland A."/>
            <person name="Cheng J.F."/>
            <person name="Meincke L."/>
            <person name="Bruce D."/>
            <person name="Goodwin L."/>
            <person name="Pitluck S."/>
            <person name="Ivanova N."/>
            <person name="Mavromatis K."/>
            <person name="Ovchinnikova G."/>
            <person name="Pati A."/>
            <person name="Chen A."/>
            <person name="Palaniappan K."/>
            <person name="Land M."/>
            <person name="Hauser L."/>
            <person name="Chang Y.J."/>
            <person name="Jeffries C.D."/>
            <person name="Detter J.C."/>
            <person name="Brettin T."/>
            <person name="Rohde M."/>
            <person name="Goker M."/>
            <person name="Bristow J."/>
            <person name="Eisen J.A."/>
            <person name="Markowitz V."/>
            <person name="Hugenholtz P."/>
            <person name="Kyrpides N.C."/>
            <person name="Klenk H.P."/>
            <person name="Chen F."/>
        </authorList>
    </citation>
    <scope>NUCLEOTIDE SEQUENCE [LARGE SCALE GENOMIC DNA]</scope>
    <source>
        <strain evidence="8">ATCC 700099 / DSM 44233 / CIP 104796 / JCM 9543 / NBRC 105858 / Y-104</strain>
    </source>
</reference>
<evidence type="ECO:0000256" key="4">
    <source>
        <dbReference type="ARBA" id="ARBA00022801"/>
    </source>
</evidence>
<dbReference type="PANTHER" id="PTHR33317:SF4">
    <property type="entry name" value="POLYNUCLEOTIDYL TRANSFERASE, RIBONUCLEASE H-LIKE SUPERFAMILY PROTEIN"/>
    <property type="match status" value="1"/>
</dbReference>
<reference evidence="8" key="1">
    <citation type="submission" date="2009-09" db="EMBL/GenBank/DDBJ databases">
        <title>The complete genome of Nakamurella multipartita DSM 44233.</title>
        <authorList>
            <consortium name="US DOE Joint Genome Institute (JGI-PGF)"/>
            <person name="Lucas S."/>
            <person name="Copeland A."/>
            <person name="Lapidus A."/>
            <person name="Glavina del Rio T."/>
            <person name="Dalin E."/>
            <person name="Tice H."/>
            <person name="Bruce D."/>
            <person name="Goodwin L."/>
            <person name="Pitluck S."/>
            <person name="Kyrpides N."/>
            <person name="Mavromatis K."/>
            <person name="Ivanova N."/>
            <person name="Ovchinnikova G."/>
            <person name="Sims D."/>
            <person name="Meincke L."/>
            <person name="Brettin T."/>
            <person name="Detter J.C."/>
            <person name="Han C."/>
            <person name="Larimer F."/>
            <person name="Land M."/>
            <person name="Hauser L."/>
            <person name="Markowitz V."/>
            <person name="Cheng J.-F."/>
            <person name="Hugenholtz P."/>
            <person name="Woyke T."/>
            <person name="Wu D."/>
            <person name="Klenk H.-P."/>
            <person name="Eisen J.A."/>
        </authorList>
    </citation>
    <scope>NUCLEOTIDE SEQUENCE [LARGE SCALE GENOMIC DNA]</scope>
    <source>
        <strain evidence="8">ATCC 700099 / DSM 44233 / CIP 104796 / JCM 9543 / NBRC 105858 / Y-104</strain>
    </source>
</reference>
<dbReference type="FunCoup" id="C8XD23">
    <property type="interactions" value="91"/>
</dbReference>
<dbReference type="HOGENOM" id="CLU_098240_0_1_11"/>
<sequence>MTGTQQNPSGDAPAKGVRLGVDVGTVRVGVARSDPAGILATPVTTLQRSAAPSSGKSGDRAEPTADLSALRDLVVEHDVVEVVVGLPTTLRGMEGSAVTAARAYGQALAALIAPVPVVYVDERLTTVTADRVLAQAGIKGKARRAVVDQVAATRILQNRLDLLAAGRRS</sequence>
<evidence type="ECO:0000313" key="7">
    <source>
        <dbReference type="EMBL" id="ACV79626.1"/>
    </source>
</evidence>
<organism evidence="7 8">
    <name type="scientific">Nakamurella multipartita (strain ATCC 700099 / DSM 44233 / CIP 104796 / JCM 9543 / NBRC 105858 / Y-104)</name>
    <name type="common">Microsphaera multipartita</name>
    <dbReference type="NCBI Taxonomy" id="479431"/>
    <lineage>
        <taxon>Bacteria</taxon>
        <taxon>Bacillati</taxon>
        <taxon>Actinomycetota</taxon>
        <taxon>Actinomycetes</taxon>
        <taxon>Nakamurellales</taxon>
        <taxon>Nakamurellaceae</taxon>
        <taxon>Nakamurella</taxon>
    </lineage>
</organism>
<evidence type="ECO:0000256" key="3">
    <source>
        <dbReference type="ARBA" id="ARBA00022722"/>
    </source>
</evidence>
<dbReference type="InterPro" id="IPR037027">
    <property type="entry name" value="YqgF/RNaseH-like_dom_sf"/>
</dbReference>
<dbReference type="GO" id="GO:0004518">
    <property type="term" value="F:nuclease activity"/>
    <property type="evidence" value="ECO:0007669"/>
    <property type="project" value="UniProtKB-KW"/>
</dbReference>
<dbReference type="InParanoid" id="C8XD23"/>
<dbReference type="InterPro" id="IPR012337">
    <property type="entry name" value="RNaseH-like_sf"/>
</dbReference>
<comment type="function">
    <text evidence="5">Could be a nuclease involved in processing of the 5'-end of pre-16S rRNA.</text>
</comment>
<dbReference type="GO" id="GO:0000967">
    <property type="term" value="P:rRNA 5'-end processing"/>
    <property type="evidence" value="ECO:0007669"/>
    <property type="project" value="UniProtKB-UniRule"/>
</dbReference>
<dbReference type="Pfam" id="PF03652">
    <property type="entry name" value="RuvX"/>
    <property type="match status" value="1"/>
</dbReference>
<keyword evidence="1 5" id="KW-0963">Cytoplasm</keyword>
<dbReference type="STRING" id="479431.Namu_3296"/>
<dbReference type="SMART" id="SM00732">
    <property type="entry name" value="YqgFc"/>
    <property type="match status" value="1"/>
</dbReference>
<keyword evidence="8" id="KW-1185">Reference proteome</keyword>
<dbReference type="Proteomes" id="UP000002218">
    <property type="component" value="Chromosome"/>
</dbReference>
<dbReference type="NCBIfam" id="TIGR00250">
    <property type="entry name" value="RNAse_H_YqgF"/>
    <property type="match status" value="1"/>
</dbReference>
<gene>
    <name evidence="7" type="ordered locus">Namu_3296</name>
</gene>
<dbReference type="SUPFAM" id="SSF53098">
    <property type="entry name" value="Ribonuclease H-like"/>
    <property type="match status" value="1"/>
</dbReference>
<evidence type="ECO:0000256" key="1">
    <source>
        <dbReference type="ARBA" id="ARBA00022490"/>
    </source>
</evidence>
<accession>C8XD23</accession>
<dbReference type="CDD" id="cd16964">
    <property type="entry name" value="YqgF"/>
    <property type="match status" value="1"/>
</dbReference>
<proteinExistence type="inferred from homology"/>
<name>C8XD23_NAKMY</name>
<dbReference type="InterPro" id="IPR006641">
    <property type="entry name" value="YqgF/RNaseH-like_dom"/>
</dbReference>
<comment type="subcellular location">
    <subcellularLocation>
        <location evidence="5">Cytoplasm</location>
    </subcellularLocation>
</comment>
<dbReference type="OrthoDB" id="9790539at2"/>
<keyword evidence="3 5" id="KW-0540">Nuclease</keyword>
<dbReference type="GO" id="GO:0005829">
    <property type="term" value="C:cytosol"/>
    <property type="evidence" value="ECO:0007669"/>
    <property type="project" value="TreeGrafter"/>
</dbReference>
<evidence type="ECO:0000256" key="5">
    <source>
        <dbReference type="HAMAP-Rule" id="MF_00651"/>
    </source>
</evidence>
<dbReference type="GO" id="GO:0016788">
    <property type="term" value="F:hydrolase activity, acting on ester bonds"/>
    <property type="evidence" value="ECO:0007669"/>
    <property type="project" value="UniProtKB-UniRule"/>
</dbReference>
<dbReference type="PANTHER" id="PTHR33317">
    <property type="entry name" value="POLYNUCLEOTIDYL TRANSFERASE, RIBONUCLEASE H-LIKE SUPERFAMILY PROTEIN"/>
    <property type="match status" value="1"/>
</dbReference>
<keyword evidence="4 5" id="KW-0378">Hydrolase</keyword>
<keyword evidence="2 5" id="KW-0690">Ribosome biogenesis</keyword>